<dbReference type="InterPro" id="IPR044824">
    <property type="entry name" value="MAIN-like"/>
</dbReference>
<proteinExistence type="predicted"/>
<evidence type="ECO:0000313" key="2">
    <source>
        <dbReference type="EMBL" id="KAA0047773.1"/>
    </source>
</evidence>
<dbReference type="GO" id="GO:0010073">
    <property type="term" value="P:meristem maintenance"/>
    <property type="evidence" value="ECO:0007669"/>
    <property type="project" value="InterPro"/>
</dbReference>
<dbReference type="OrthoDB" id="1871193at2759"/>
<name>A0A5A7TW29_CUCMM</name>
<dbReference type="EMBL" id="SSTE01013041">
    <property type="protein sequence ID" value="KAA0047773.1"/>
    <property type="molecule type" value="Genomic_DNA"/>
</dbReference>
<evidence type="ECO:0000259" key="1">
    <source>
        <dbReference type="Pfam" id="PF10536"/>
    </source>
</evidence>
<evidence type="ECO:0000313" key="3">
    <source>
        <dbReference type="Proteomes" id="UP000321393"/>
    </source>
</evidence>
<reference evidence="2 3" key="1">
    <citation type="submission" date="2019-08" db="EMBL/GenBank/DDBJ databases">
        <title>Draft genome sequences of two oriental melons (Cucumis melo L. var makuwa).</title>
        <authorList>
            <person name="Kwon S.-Y."/>
        </authorList>
    </citation>
    <scope>NUCLEOTIDE SEQUENCE [LARGE SCALE GENOMIC DNA]</scope>
    <source>
        <strain evidence="3">cv. SW 3</strain>
        <tissue evidence="2">Leaf</tissue>
    </source>
</reference>
<dbReference type="AlphaFoldDB" id="A0A5A7TW29"/>
<dbReference type="PANTHER" id="PTHR46033">
    <property type="entry name" value="PROTEIN MAIN-LIKE 2"/>
    <property type="match status" value="1"/>
</dbReference>
<dbReference type="PANTHER" id="PTHR46033:SF8">
    <property type="entry name" value="PROTEIN MAINTENANCE OF MERISTEMS-LIKE"/>
    <property type="match status" value="1"/>
</dbReference>
<gene>
    <name evidence="2" type="ORF">E6C27_scaffold133G00010</name>
</gene>
<protein>
    <submittedName>
        <fullName evidence="2">Serine/threonine-protein phosphatase 7 long form-like protein isoform X1</fullName>
    </submittedName>
</protein>
<dbReference type="Proteomes" id="UP000321393">
    <property type="component" value="Unassembled WGS sequence"/>
</dbReference>
<feature type="domain" description="Aminotransferase-like plant mobile" evidence="1">
    <location>
        <begin position="392"/>
        <end position="580"/>
    </location>
</feature>
<comment type="caution">
    <text evidence="2">The sequence shown here is derived from an EMBL/GenBank/DDBJ whole genome shotgun (WGS) entry which is preliminary data.</text>
</comment>
<sequence length="626" mass="72242">MSLRPEDLVILEPGNHGDSDIDVEIDELFGNEENMEEENERIPSEIFTQIDWDITNSVCEQGSTLANRDEFVDTSCLIQKGILFDCKEDFQLAVKKYCVTQHYEIVVVESNQNIWSVRCKQWSNRVFKGARMLPMTSLVRLTFYRTILYFECRRAEISEAVDRGEVYTEYAMKKLKRWETRASLKDPVDREQQESIMKWIGKSLVNHSDALSVKSKDTTDVPVLNVHLLLQDTNFRIMDPGPVDDSHLYLQATHRSQSIWDTSSTVVLSCRRREAASQRTIPFDQRIAPYLEAAGFLGVSQDVAVQLGLPVDGEPLTGSLRYNWMLICNDYLGVVPPDMKGQRLSLPWLAEQFEELPPDADIVSVQRYARAYIMQLIGGFLFADKSNTLVHSSNAQSLEIAGPLMLLQVWAYDRFSIIAPQRTLQHSDGRPLSFRWSGVQAASEQSGNTLLIYRWTFDRLSRSQINWTPYTPDIMASLPVRCQSGQAVWTYVGPLICFHLVEKHQPDRVLRQFNMLQTPPTISYTDQRLHQIDLRGKHDQDWRRIHAEHIGVWNSRYDFRVEAPTTSEPTASENYFVWYRSITRRFITQEGAFYHCMYDFVDDVQTFSVEHDIEALGKYVIEPQSA</sequence>
<dbReference type="InterPro" id="IPR019557">
    <property type="entry name" value="AminoTfrase-like_pln_mobile"/>
</dbReference>
<dbReference type="Pfam" id="PF10536">
    <property type="entry name" value="PMD"/>
    <property type="match status" value="1"/>
</dbReference>
<accession>A0A5A7TW29</accession>
<organism evidence="2 3">
    <name type="scientific">Cucumis melo var. makuwa</name>
    <name type="common">Oriental melon</name>
    <dbReference type="NCBI Taxonomy" id="1194695"/>
    <lineage>
        <taxon>Eukaryota</taxon>
        <taxon>Viridiplantae</taxon>
        <taxon>Streptophyta</taxon>
        <taxon>Embryophyta</taxon>
        <taxon>Tracheophyta</taxon>
        <taxon>Spermatophyta</taxon>
        <taxon>Magnoliopsida</taxon>
        <taxon>eudicotyledons</taxon>
        <taxon>Gunneridae</taxon>
        <taxon>Pentapetalae</taxon>
        <taxon>rosids</taxon>
        <taxon>fabids</taxon>
        <taxon>Cucurbitales</taxon>
        <taxon>Cucurbitaceae</taxon>
        <taxon>Benincaseae</taxon>
        <taxon>Cucumis</taxon>
    </lineage>
</organism>